<sequence length="342" mass="36946">MLSRLIITFLCAAAIGSVSGTFLTFDPAEIEFEDVEAPVSFSAKLNSKPTEDVIVYLQHPSMSMSGCVIVFNSDNWDVPRQLTGVPAPLVLGSSNPPGKLDVNSKLLARAMTADPRPAELSTTDTLKVTQKDMPQYTCSAGEDIVSTLDSLKFLFNRPGWYTLLSTGDVEIQVLMGRCAGKLPCFTAVLARYGSSVMGMDASGPVKDIDDYFVTEVTQNTNGVLYTSNPSDGEHIVTFPYGSRLHVKVVSHDGGVKLDMDLTLAAGYPSPGGLCNRPRSESPDNKLMGRDGNSYDPADRDEVDDFTNSWGVEDEDVLTNPDARTLHLPVQHPGTVCTFPVNP</sequence>
<feature type="domain" description="VWFD" evidence="3">
    <location>
        <begin position="136"/>
        <end position="317"/>
    </location>
</feature>
<feature type="chain" id="PRO_5047404538" description="VWFD domain-containing protein" evidence="2">
    <location>
        <begin position="21"/>
        <end position="342"/>
    </location>
</feature>
<evidence type="ECO:0000256" key="2">
    <source>
        <dbReference type="SAM" id="SignalP"/>
    </source>
</evidence>
<dbReference type="PROSITE" id="PS51233">
    <property type="entry name" value="VWFD"/>
    <property type="match status" value="1"/>
</dbReference>
<evidence type="ECO:0000313" key="4">
    <source>
        <dbReference type="EMBL" id="KAH6590780.1"/>
    </source>
</evidence>
<dbReference type="InterPro" id="IPR001846">
    <property type="entry name" value="VWF_type-D"/>
</dbReference>
<feature type="signal peptide" evidence="2">
    <location>
        <begin position="1"/>
        <end position="20"/>
    </location>
</feature>
<comment type="caution">
    <text evidence="4">The sequence shown here is derived from an EMBL/GenBank/DDBJ whole genome shotgun (WGS) entry which is preliminary data.</text>
</comment>
<protein>
    <recommendedName>
        <fullName evidence="3">VWFD domain-containing protein</fullName>
    </recommendedName>
</protein>
<keyword evidence="2" id="KW-0732">Signal</keyword>
<dbReference type="Proteomes" id="UP001648503">
    <property type="component" value="Unassembled WGS sequence"/>
</dbReference>
<feature type="compositionally biased region" description="Basic and acidic residues" evidence="1">
    <location>
        <begin position="277"/>
        <end position="288"/>
    </location>
</feature>
<keyword evidence="5" id="KW-1185">Reference proteome</keyword>
<name>A0ABQ8F247_9FUNG</name>
<dbReference type="EMBL" id="JAFCIX010000419">
    <property type="protein sequence ID" value="KAH6590780.1"/>
    <property type="molecule type" value="Genomic_DNA"/>
</dbReference>
<evidence type="ECO:0000313" key="5">
    <source>
        <dbReference type="Proteomes" id="UP001648503"/>
    </source>
</evidence>
<reference evidence="4 5" key="1">
    <citation type="submission" date="2021-02" db="EMBL/GenBank/DDBJ databases">
        <title>Variation within the Batrachochytrium salamandrivorans European outbreak.</title>
        <authorList>
            <person name="Kelly M."/>
            <person name="Pasmans F."/>
            <person name="Shea T.P."/>
            <person name="Munoz J.F."/>
            <person name="Carranza S."/>
            <person name="Cuomo C.A."/>
            <person name="Martel A."/>
        </authorList>
    </citation>
    <scope>NUCLEOTIDE SEQUENCE [LARGE SCALE GENOMIC DNA]</scope>
    <source>
        <strain evidence="4 5">AMFP18/2</strain>
    </source>
</reference>
<evidence type="ECO:0000256" key="1">
    <source>
        <dbReference type="SAM" id="MobiDB-lite"/>
    </source>
</evidence>
<proteinExistence type="predicted"/>
<accession>A0ABQ8F247</accession>
<organism evidence="4 5">
    <name type="scientific">Batrachochytrium salamandrivorans</name>
    <dbReference type="NCBI Taxonomy" id="1357716"/>
    <lineage>
        <taxon>Eukaryota</taxon>
        <taxon>Fungi</taxon>
        <taxon>Fungi incertae sedis</taxon>
        <taxon>Chytridiomycota</taxon>
        <taxon>Chytridiomycota incertae sedis</taxon>
        <taxon>Chytridiomycetes</taxon>
        <taxon>Rhizophydiales</taxon>
        <taxon>Rhizophydiales incertae sedis</taxon>
        <taxon>Batrachochytrium</taxon>
    </lineage>
</organism>
<gene>
    <name evidence="4" type="ORF">BASA50_009158</name>
</gene>
<evidence type="ECO:0000259" key="3">
    <source>
        <dbReference type="PROSITE" id="PS51233"/>
    </source>
</evidence>
<feature type="region of interest" description="Disordered" evidence="1">
    <location>
        <begin position="272"/>
        <end position="298"/>
    </location>
</feature>